<dbReference type="EMBL" id="JAQIZT010000017">
    <property type="protein sequence ID" value="KAJ6960413.1"/>
    <property type="molecule type" value="Genomic_DNA"/>
</dbReference>
<name>A0AAD6LGX2_9ROSI</name>
<comment type="caution">
    <text evidence="1">The sequence shown here is derived from an EMBL/GenBank/DDBJ whole genome shotgun (WGS) entry which is preliminary data.</text>
</comment>
<dbReference type="AlphaFoldDB" id="A0AAD6LGX2"/>
<accession>A0AAD6LGX2</accession>
<reference evidence="1" key="1">
    <citation type="journal article" date="2023" name="Mol. Ecol. Resour.">
        <title>Chromosome-level genome assembly of a triploid poplar Populus alba 'Berolinensis'.</title>
        <authorList>
            <person name="Chen S."/>
            <person name="Yu Y."/>
            <person name="Wang X."/>
            <person name="Wang S."/>
            <person name="Zhang T."/>
            <person name="Zhou Y."/>
            <person name="He R."/>
            <person name="Meng N."/>
            <person name="Wang Y."/>
            <person name="Liu W."/>
            <person name="Liu Z."/>
            <person name="Liu J."/>
            <person name="Guo Q."/>
            <person name="Huang H."/>
            <person name="Sederoff R.R."/>
            <person name="Wang G."/>
            <person name="Qu G."/>
            <person name="Chen S."/>
        </authorList>
    </citation>
    <scope>NUCLEOTIDE SEQUENCE</scope>
    <source>
        <strain evidence="1">SC-2020</strain>
    </source>
</reference>
<organism evidence="1 2">
    <name type="scientific">Populus alba x Populus x berolinensis</name>
    <dbReference type="NCBI Taxonomy" id="444605"/>
    <lineage>
        <taxon>Eukaryota</taxon>
        <taxon>Viridiplantae</taxon>
        <taxon>Streptophyta</taxon>
        <taxon>Embryophyta</taxon>
        <taxon>Tracheophyta</taxon>
        <taxon>Spermatophyta</taxon>
        <taxon>Magnoliopsida</taxon>
        <taxon>eudicotyledons</taxon>
        <taxon>Gunneridae</taxon>
        <taxon>Pentapetalae</taxon>
        <taxon>rosids</taxon>
        <taxon>fabids</taxon>
        <taxon>Malpighiales</taxon>
        <taxon>Salicaceae</taxon>
        <taxon>Saliceae</taxon>
        <taxon>Populus</taxon>
    </lineage>
</organism>
<protein>
    <submittedName>
        <fullName evidence="1">Uncharacterized protein</fullName>
    </submittedName>
</protein>
<evidence type="ECO:0000313" key="2">
    <source>
        <dbReference type="Proteomes" id="UP001164929"/>
    </source>
</evidence>
<evidence type="ECO:0000313" key="1">
    <source>
        <dbReference type="EMBL" id="KAJ6960413.1"/>
    </source>
</evidence>
<gene>
    <name evidence="1" type="ORF">NC653_038445</name>
</gene>
<keyword evidence="2" id="KW-1185">Reference proteome</keyword>
<proteinExistence type="predicted"/>
<dbReference type="Proteomes" id="UP001164929">
    <property type="component" value="Chromosome 17"/>
</dbReference>
<sequence>MDNIIVSSPYCKILFKKTRMECSIPSIKKTLVPFLLLFFFPIRNQNCRPVV</sequence>